<evidence type="ECO:0000313" key="2">
    <source>
        <dbReference type="EMBL" id="MDS1820884.1"/>
    </source>
</evidence>
<sequence>MEQDNNQTNDIEKKATEEVANNTNNTPEKKDIRYKKKVESTVTEINNELNKILSSGSTIKNINDLEADMAILAKKSAEVRKAMNGGKKEPKIHSPNAAKIYRAMDKLIEISLRHDIDENDKKAILNELRSNLGEASNFVSLVKKALKKPDEFAL</sequence>
<dbReference type="Proteomes" id="UP001253193">
    <property type="component" value="Unassembled WGS sequence"/>
</dbReference>
<name>A0AAW8PXZ4_VIBPH</name>
<reference evidence="2" key="1">
    <citation type="submission" date="2023-06" db="EMBL/GenBank/DDBJ databases">
        <title>Genomic Diversity of Vibrio spp. and Metagenomic Analysis of Pathogens in Florida Gulf Coastal Waters Following Hurricane Ian.</title>
        <authorList>
            <person name="Brumfield K.D."/>
        </authorList>
    </citation>
    <scope>NUCLEOTIDE SEQUENCE</scope>
    <source>
        <strain evidence="2">WBS2B-138</strain>
    </source>
</reference>
<evidence type="ECO:0000313" key="3">
    <source>
        <dbReference type="Proteomes" id="UP001253193"/>
    </source>
</evidence>
<dbReference type="EMBL" id="JAUHGG010000003">
    <property type="protein sequence ID" value="MDS1820884.1"/>
    <property type="molecule type" value="Genomic_DNA"/>
</dbReference>
<protein>
    <submittedName>
        <fullName evidence="2">Uncharacterized protein</fullName>
    </submittedName>
</protein>
<dbReference type="AlphaFoldDB" id="A0AAW8PXZ4"/>
<organism evidence="2 3">
    <name type="scientific">Vibrio parahaemolyticus</name>
    <dbReference type="NCBI Taxonomy" id="670"/>
    <lineage>
        <taxon>Bacteria</taxon>
        <taxon>Pseudomonadati</taxon>
        <taxon>Pseudomonadota</taxon>
        <taxon>Gammaproteobacteria</taxon>
        <taxon>Vibrionales</taxon>
        <taxon>Vibrionaceae</taxon>
        <taxon>Vibrio</taxon>
    </lineage>
</organism>
<comment type="caution">
    <text evidence="2">The sequence shown here is derived from an EMBL/GenBank/DDBJ whole genome shotgun (WGS) entry which is preliminary data.</text>
</comment>
<dbReference type="RefSeq" id="WP_311019665.1">
    <property type="nucleotide sequence ID" value="NZ_JAUHGG010000003.1"/>
</dbReference>
<accession>A0AAW8PXZ4</accession>
<evidence type="ECO:0000256" key="1">
    <source>
        <dbReference type="SAM" id="MobiDB-lite"/>
    </source>
</evidence>
<feature type="region of interest" description="Disordered" evidence="1">
    <location>
        <begin position="1"/>
        <end position="32"/>
    </location>
</feature>
<gene>
    <name evidence="2" type="ORF">QX249_09470</name>
</gene>
<proteinExistence type="predicted"/>